<feature type="region of interest" description="Disordered" evidence="1">
    <location>
        <begin position="72"/>
        <end position="98"/>
    </location>
</feature>
<dbReference type="Proteomes" id="UP001174136">
    <property type="component" value="Unassembled WGS sequence"/>
</dbReference>
<sequence length="181" mass="20615">MSVERKKLVWEIKKELHALTACELFELTRHIQLPGVTHSDTTSTELRAETQTNKYQKLLSCYEELSRKLAACQTSPASTTPDQPSSTEPRYMTPTQHTHTYQPASAAHSRADAMFSLRDLSLLQRREFKIHGGQVGDHASDISYSSLCKQIEESPMSNHTESEIIQGIFRIIKPRHAHQRE</sequence>
<name>A0AA47P5N3_MERPO</name>
<reference evidence="2" key="1">
    <citation type="journal article" date="2023" name="Front. Mar. Sci.">
        <title>A new Merluccius polli reference genome to investigate the effects of global change in West African waters.</title>
        <authorList>
            <person name="Mateo J.L."/>
            <person name="Blanco-Fernandez C."/>
            <person name="Garcia-Vazquez E."/>
            <person name="Machado-Schiaffino G."/>
        </authorList>
    </citation>
    <scope>NUCLEOTIDE SEQUENCE</scope>
    <source>
        <strain evidence="2">C29</strain>
        <tissue evidence="2">Fin</tissue>
    </source>
</reference>
<organism evidence="2 3">
    <name type="scientific">Merluccius polli</name>
    <name type="common">Benguela hake</name>
    <name type="synonym">Merluccius cadenati</name>
    <dbReference type="NCBI Taxonomy" id="89951"/>
    <lineage>
        <taxon>Eukaryota</taxon>
        <taxon>Metazoa</taxon>
        <taxon>Chordata</taxon>
        <taxon>Craniata</taxon>
        <taxon>Vertebrata</taxon>
        <taxon>Euteleostomi</taxon>
        <taxon>Actinopterygii</taxon>
        <taxon>Neopterygii</taxon>
        <taxon>Teleostei</taxon>
        <taxon>Neoteleostei</taxon>
        <taxon>Acanthomorphata</taxon>
        <taxon>Zeiogadaria</taxon>
        <taxon>Gadariae</taxon>
        <taxon>Gadiformes</taxon>
        <taxon>Gadoidei</taxon>
        <taxon>Merlucciidae</taxon>
        <taxon>Merluccius</taxon>
    </lineage>
</organism>
<gene>
    <name evidence="2" type="ORF">N1851_010299</name>
</gene>
<keyword evidence="3" id="KW-1185">Reference proteome</keyword>
<evidence type="ECO:0000313" key="2">
    <source>
        <dbReference type="EMBL" id="KAK0149180.1"/>
    </source>
</evidence>
<accession>A0AA47P5N3</accession>
<dbReference type="AlphaFoldDB" id="A0AA47P5N3"/>
<comment type="caution">
    <text evidence="2">The sequence shown here is derived from an EMBL/GenBank/DDBJ whole genome shotgun (WGS) entry which is preliminary data.</text>
</comment>
<evidence type="ECO:0000256" key="1">
    <source>
        <dbReference type="SAM" id="MobiDB-lite"/>
    </source>
</evidence>
<proteinExistence type="predicted"/>
<evidence type="ECO:0000313" key="3">
    <source>
        <dbReference type="Proteomes" id="UP001174136"/>
    </source>
</evidence>
<protein>
    <submittedName>
        <fullName evidence="2">Uncharacterized protein</fullName>
    </submittedName>
</protein>
<dbReference type="EMBL" id="JAOPHQ010001828">
    <property type="protein sequence ID" value="KAK0149180.1"/>
    <property type="molecule type" value="Genomic_DNA"/>
</dbReference>